<dbReference type="GO" id="GO:0005524">
    <property type="term" value="F:ATP binding"/>
    <property type="evidence" value="ECO:0007669"/>
    <property type="project" value="UniProtKB-KW"/>
</dbReference>
<dbReference type="Gramene" id="ONI18603">
    <property type="protein sequence ID" value="ONI18603"/>
    <property type="gene ID" value="PRUPE_3G225900"/>
</dbReference>
<evidence type="ECO:0000256" key="6">
    <source>
        <dbReference type="ARBA" id="ARBA00022729"/>
    </source>
</evidence>
<keyword evidence="19" id="KW-1185">Reference proteome</keyword>
<evidence type="ECO:0000256" key="5">
    <source>
        <dbReference type="ARBA" id="ARBA00022679"/>
    </source>
</evidence>
<dbReference type="AlphaFoldDB" id="A0A251Q485"/>
<dbReference type="GO" id="GO:0048544">
    <property type="term" value="P:recognition of pollen"/>
    <property type="evidence" value="ECO:0007669"/>
    <property type="project" value="InterPro"/>
</dbReference>
<keyword evidence="5" id="KW-0808">Transferase</keyword>
<dbReference type="PANTHER" id="PTHR27002">
    <property type="entry name" value="RECEPTOR-LIKE SERINE/THREONINE-PROTEIN KINASE SD1-8"/>
    <property type="match status" value="1"/>
</dbReference>
<dbReference type="Pfam" id="PF08276">
    <property type="entry name" value="PAN_2"/>
    <property type="match status" value="1"/>
</dbReference>
<dbReference type="FunFam" id="3.30.200.20:FF:000195">
    <property type="entry name" value="G-type lectin S-receptor-like serine/threonine-protein kinase"/>
    <property type="match status" value="1"/>
</dbReference>
<dbReference type="InterPro" id="IPR000858">
    <property type="entry name" value="S_locus_glycoprot_dom"/>
</dbReference>
<evidence type="ECO:0000259" key="16">
    <source>
        <dbReference type="PROSITE" id="PS50011"/>
    </source>
</evidence>
<feature type="compositionally biased region" description="Low complexity" evidence="14">
    <location>
        <begin position="621"/>
        <end position="631"/>
    </location>
</feature>
<reference evidence="18 19" key="1">
    <citation type="journal article" date="2013" name="Nat. Genet.">
        <title>The high-quality draft genome of peach (Prunus persica) identifies unique patterns of genetic diversity, domestication and genome evolution.</title>
        <authorList>
            <consortium name="International Peach Genome Initiative"/>
            <person name="Verde I."/>
            <person name="Abbott A.G."/>
            <person name="Scalabrin S."/>
            <person name="Jung S."/>
            <person name="Shu S."/>
            <person name="Marroni F."/>
            <person name="Zhebentyayeva T."/>
            <person name="Dettori M.T."/>
            <person name="Grimwood J."/>
            <person name="Cattonaro F."/>
            <person name="Zuccolo A."/>
            <person name="Rossini L."/>
            <person name="Jenkins J."/>
            <person name="Vendramin E."/>
            <person name="Meisel L.A."/>
            <person name="Decroocq V."/>
            <person name="Sosinski B."/>
            <person name="Prochnik S."/>
            <person name="Mitros T."/>
            <person name="Policriti A."/>
            <person name="Cipriani G."/>
            <person name="Dondini L."/>
            <person name="Ficklin S."/>
            <person name="Goodstein D.M."/>
            <person name="Xuan P."/>
            <person name="Del Fabbro C."/>
            <person name="Aramini V."/>
            <person name="Copetti D."/>
            <person name="Gonzalez S."/>
            <person name="Horner D.S."/>
            <person name="Falchi R."/>
            <person name="Lucas S."/>
            <person name="Mica E."/>
            <person name="Maldonado J."/>
            <person name="Lazzari B."/>
            <person name="Bielenberg D."/>
            <person name="Pirona R."/>
            <person name="Miculan M."/>
            <person name="Barakat A."/>
            <person name="Testolin R."/>
            <person name="Stella A."/>
            <person name="Tartarini S."/>
            <person name="Tonutti P."/>
            <person name="Arus P."/>
            <person name="Orellana A."/>
            <person name="Wells C."/>
            <person name="Main D."/>
            <person name="Vizzotto G."/>
            <person name="Silva H."/>
            <person name="Salamini F."/>
            <person name="Schmutz J."/>
            <person name="Morgante M."/>
            <person name="Rokhsar D.S."/>
        </authorList>
    </citation>
    <scope>NUCLEOTIDE SEQUENCE [LARGE SCALE GENOMIC DNA]</scope>
    <source>
        <strain evidence="19">cv. Nemared</strain>
    </source>
</reference>
<keyword evidence="9" id="KW-0067">ATP-binding</keyword>
<evidence type="ECO:0000259" key="17">
    <source>
        <dbReference type="PROSITE" id="PS50948"/>
    </source>
</evidence>
<dbReference type="SUPFAM" id="SSF51110">
    <property type="entry name" value="alpha-D-mannose-specific plant lectins"/>
    <property type="match status" value="1"/>
</dbReference>
<dbReference type="SMART" id="SM00220">
    <property type="entry name" value="S_TKc"/>
    <property type="match status" value="1"/>
</dbReference>
<dbReference type="InterPro" id="IPR008271">
    <property type="entry name" value="Ser/Thr_kinase_AS"/>
</dbReference>
<dbReference type="Pfam" id="PF07714">
    <property type="entry name" value="PK_Tyr_Ser-Thr"/>
    <property type="match status" value="1"/>
</dbReference>
<dbReference type="InterPro" id="IPR000719">
    <property type="entry name" value="Prot_kinase_dom"/>
</dbReference>
<dbReference type="GO" id="GO:0005886">
    <property type="term" value="C:plasma membrane"/>
    <property type="evidence" value="ECO:0000318"/>
    <property type="project" value="GO_Central"/>
</dbReference>
<evidence type="ECO:0000256" key="2">
    <source>
        <dbReference type="ARBA" id="ARBA00012513"/>
    </source>
</evidence>
<dbReference type="PANTHER" id="PTHR27002:SF841">
    <property type="entry name" value="RECEPTOR-LIKE SERINE_THREONINE-PROTEIN KINASE"/>
    <property type="match status" value="1"/>
</dbReference>
<evidence type="ECO:0000256" key="11">
    <source>
        <dbReference type="ARBA" id="ARBA00023180"/>
    </source>
</evidence>
<evidence type="ECO:0000256" key="4">
    <source>
        <dbReference type="ARBA" id="ARBA00022527"/>
    </source>
</evidence>
<evidence type="ECO:0000256" key="14">
    <source>
        <dbReference type="SAM" id="MobiDB-lite"/>
    </source>
</evidence>
<evidence type="ECO:0000256" key="9">
    <source>
        <dbReference type="ARBA" id="ARBA00022840"/>
    </source>
</evidence>
<dbReference type="Gene3D" id="1.10.510.10">
    <property type="entry name" value="Transferase(Phosphotransferase) domain 1"/>
    <property type="match status" value="1"/>
</dbReference>
<dbReference type="InterPro" id="IPR003609">
    <property type="entry name" value="Pan_app"/>
</dbReference>
<keyword evidence="3" id="KW-1003">Cell membrane</keyword>
<feature type="region of interest" description="Disordered" evidence="14">
    <location>
        <begin position="618"/>
        <end position="637"/>
    </location>
</feature>
<keyword evidence="15" id="KW-1133">Transmembrane helix</keyword>
<proteinExistence type="predicted"/>
<keyword evidence="15" id="KW-0812">Transmembrane</keyword>
<feature type="domain" description="Protein kinase" evidence="16">
    <location>
        <begin position="339"/>
        <end position="604"/>
    </location>
</feature>
<dbReference type="InterPro" id="IPR011009">
    <property type="entry name" value="Kinase-like_dom_sf"/>
</dbReference>
<dbReference type="Gene3D" id="3.30.200.20">
    <property type="entry name" value="Phosphorylase Kinase, domain 1"/>
    <property type="match status" value="1"/>
</dbReference>
<dbReference type="InterPro" id="IPR036426">
    <property type="entry name" value="Bulb-type_lectin_dom_sf"/>
</dbReference>
<evidence type="ECO:0000313" key="19">
    <source>
        <dbReference type="Proteomes" id="UP000006882"/>
    </source>
</evidence>
<comment type="catalytic activity">
    <reaction evidence="13">
        <text>L-seryl-[protein] + ATP = O-phospho-L-seryl-[protein] + ADP + H(+)</text>
        <dbReference type="Rhea" id="RHEA:17989"/>
        <dbReference type="Rhea" id="RHEA-COMP:9863"/>
        <dbReference type="Rhea" id="RHEA-COMP:11604"/>
        <dbReference type="ChEBI" id="CHEBI:15378"/>
        <dbReference type="ChEBI" id="CHEBI:29999"/>
        <dbReference type="ChEBI" id="CHEBI:30616"/>
        <dbReference type="ChEBI" id="CHEBI:83421"/>
        <dbReference type="ChEBI" id="CHEBI:456216"/>
        <dbReference type="EC" id="2.7.11.1"/>
    </reaction>
</comment>
<dbReference type="PROSITE" id="PS50011">
    <property type="entry name" value="PROTEIN_KINASE_DOM"/>
    <property type="match status" value="1"/>
</dbReference>
<dbReference type="SUPFAM" id="SSF56112">
    <property type="entry name" value="Protein kinase-like (PK-like)"/>
    <property type="match status" value="1"/>
</dbReference>
<evidence type="ECO:0000256" key="10">
    <source>
        <dbReference type="ARBA" id="ARBA00023157"/>
    </source>
</evidence>
<dbReference type="EMBL" id="CM007653">
    <property type="protein sequence ID" value="ONI18603.1"/>
    <property type="molecule type" value="Genomic_DNA"/>
</dbReference>
<dbReference type="GO" id="GO:0007165">
    <property type="term" value="P:signal transduction"/>
    <property type="evidence" value="ECO:0000318"/>
    <property type="project" value="GO_Central"/>
</dbReference>
<evidence type="ECO:0000256" key="8">
    <source>
        <dbReference type="ARBA" id="ARBA00022777"/>
    </source>
</evidence>
<protein>
    <recommendedName>
        <fullName evidence="2">non-specific serine/threonine protein kinase</fullName>
        <ecNumber evidence="2">2.7.11.1</ecNumber>
    </recommendedName>
</protein>
<evidence type="ECO:0000313" key="18">
    <source>
        <dbReference type="EMBL" id="ONI18603.1"/>
    </source>
</evidence>
<evidence type="ECO:0000256" key="3">
    <source>
        <dbReference type="ARBA" id="ARBA00022475"/>
    </source>
</evidence>
<keyword evidence="8" id="KW-0418">Kinase</keyword>
<keyword evidence="6" id="KW-0732">Signal</keyword>
<gene>
    <name evidence="18" type="ORF">PRUPE_3G225900</name>
</gene>
<feature type="domain" description="Apple" evidence="17">
    <location>
        <begin position="178"/>
        <end position="260"/>
    </location>
</feature>
<dbReference type="CDD" id="cd01098">
    <property type="entry name" value="PAN_AP_plant"/>
    <property type="match status" value="1"/>
</dbReference>
<name>A0A251Q485_PRUPE</name>
<accession>A0A251Q485</accession>
<sequence length="637" mass="71466">MKATTSVLMDNGNLELRLGEDTLWQSFDHPFDTFLPGMKLSLNTRTGQQRAFDVDGENAPSSNGTAYFLTYNFDADEVYLTYGVSDSSTKLRVILNPTGQIKLLLWLEHSETWFVWWRKPFDQCDFYPRCGPCGACSGKNETLSSPCKCLTVFRPKFQKQWDMGDWLGGCVREKALMCNNEDGFSKISKLNLKLPDQAVLLENKSMNECESKCLQNCSCTAYAYANVTQRNNIICLTWFGDLMDLVENQTFGQDVYIRVHGSQLGSKSHSHIVSKKSLVIGIASATAGLITIVFGYFLWKKYLGMKERAEGSLSAEAAKNDIELPLFTLRRILAATNNFTEANKLGEGGFGPVYKGIFSENQEVAIKRLSKKSGQGHEEFMNELKLIAKLQHTNLVRLLGCCVEEKEIILIYEYMPNRNASAKAKLDCGKRFQIIEGIAQGVLYIHKFSGLKIIHRDLKASNILFVMARIFRMNQTEADTKRVAVTYGYMSPEYALYGHFSEKLDTFSFGVLWLEIVSGKNNADFYRFERSPTLAGWAWELRKEGRGMEVLDASVRETCCPHEALRCSHVGLLCVQEDPDDRPAMPSVILMPQGIEATLGMPLMLAIPPMQPPLVYQKVDSSSMSGSGPSSNLPVRA</sequence>
<dbReference type="GO" id="GO:0004674">
    <property type="term" value="F:protein serine/threonine kinase activity"/>
    <property type="evidence" value="ECO:0000318"/>
    <property type="project" value="GO_Central"/>
</dbReference>
<evidence type="ECO:0000256" key="15">
    <source>
        <dbReference type="SAM" id="Phobius"/>
    </source>
</evidence>
<keyword evidence="10" id="KW-1015">Disulfide bond</keyword>
<dbReference type="InterPro" id="IPR001480">
    <property type="entry name" value="Bulb-type_lectin_dom"/>
</dbReference>
<evidence type="ECO:0000256" key="12">
    <source>
        <dbReference type="ARBA" id="ARBA00047899"/>
    </source>
</evidence>
<dbReference type="Proteomes" id="UP000006882">
    <property type="component" value="Chromosome G3"/>
</dbReference>
<feature type="transmembrane region" description="Helical" evidence="15">
    <location>
        <begin position="278"/>
        <end position="299"/>
    </location>
</feature>
<evidence type="ECO:0000256" key="1">
    <source>
        <dbReference type="ARBA" id="ARBA00004251"/>
    </source>
</evidence>
<keyword evidence="7" id="KW-0547">Nucleotide-binding</keyword>
<dbReference type="SMART" id="SM00473">
    <property type="entry name" value="PAN_AP"/>
    <property type="match status" value="1"/>
</dbReference>
<dbReference type="SUPFAM" id="SSF57414">
    <property type="entry name" value="Hairpin loop containing domain-like"/>
    <property type="match status" value="1"/>
</dbReference>
<keyword evidence="15" id="KW-0472">Membrane</keyword>
<dbReference type="PROSITE" id="PS00108">
    <property type="entry name" value="PROTEIN_KINASE_ST"/>
    <property type="match status" value="1"/>
</dbReference>
<dbReference type="EC" id="2.7.11.1" evidence="2"/>
<keyword evidence="4" id="KW-0723">Serine/threonine-protein kinase</keyword>
<evidence type="ECO:0000256" key="13">
    <source>
        <dbReference type="ARBA" id="ARBA00048679"/>
    </source>
</evidence>
<keyword evidence="11" id="KW-0325">Glycoprotein</keyword>
<comment type="catalytic activity">
    <reaction evidence="12">
        <text>L-threonyl-[protein] + ATP = O-phospho-L-threonyl-[protein] + ADP + H(+)</text>
        <dbReference type="Rhea" id="RHEA:46608"/>
        <dbReference type="Rhea" id="RHEA-COMP:11060"/>
        <dbReference type="Rhea" id="RHEA-COMP:11605"/>
        <dbReference type="ChEBI" id="CHEBI:15378"/>
        <dbReference type="ChEBI" id="CHEBI:30013"/>
        <dbReference type="ChEBI" id="CHEBI:30616"/>
        <dbReference type="ChEBI" id="CHEBI:61977"/>
        <dbReference type="ChEBI" id="CHEBI:456216"/>
        <dbReference type="EC" id="2.7.11.1"/>
    </reaction>
</comment>
<dbReference type="Pfam" id="PF00954">
    <property type="entry name" value="S_locus_glycop"/>
    <property type="match status" value="1"/>
</dbReference>
<dbReference type="InterPro" id="IPR001245">
    <property type="entry name" value="Ser-Thr/Tyr_kinase_cat_dom"/>
</dbReference>
<comment type="subcellular location">
    <subcellularLocation>
        <location evidence="1">Cell membrane</location>
        <topology evidence="1">Single-pass type I membrane protein</topology>
    </subcellularLocation>
</comment>
<evidence type="ECO:0000256" key="7">
    <source>
        <dbReference type="ARBA" id="ARBA00022741"/>
    </source>
</evidence>
<dbReference type="Pfam" id="PF01453">
    <property type="entry name" value="B_lectin"/>
    <property type="match status" value="1"/>
</dbReference>
<dbReference type="PROSITE" id="PS50948">
    <property type="entry name" value="PAN"/>
    <property type="match status" value="1"/>
</dbReference>
<organism evidence="18 19">
    <name type="scientific">Prunus persica</name>
    <name type="common">Peach</name>
    <name type="synonym">Amygdalus persica</name>
    <dbReference type="NCBI Taxonomy" id="3760"/>
    <lineage>
        <taxon>Eukaryota</taxon>
        <taxon>Viridiplantae</taxon>
        <taxon>Streptophyta</taxon>
        <taxon>Embryophyta</taxon>
        <taxon>Tracheophyta</taxon>
        <taxon>Spermatophyta</taxon>
        <taxon>Magnoliopsida</taxon>
        <taxon>eudicotyledons</taxon>
        <taxon>Gunneridae</taxon>
        <taxon>Pentapetalae</taxon>
        <taxon>rosids</taxon>
        <taxon>fabids</taxon>
        <taxon>Rosales</taxon>
        <taxon>Rosaceae</taxon>
        <taxon>Amygdaloideae</taxon>
        <taxon>Amygdaleae</taxon>
        <taxon>Prunus</taxon>
    </lineage>
</organism>